<reference evidence="2" key="1">
    <citation type="journal article" date="2019" name="Int. J. Syst. Evol. Microbiol.">
        <title>The Global Catalogue of Microorganisms (GCM) 10K type strain sequencing project: providing services to taxonomists for standard genome sequencing and annotation.</title>
        <authorList>
            <consortium name="The Broad Institute Genomics Platform"/>
            <consortium name="The Broad Institute Genome Sequencing Center for Infectious Disease"/>
            <person name="Wu L."/>
            <person name="Ma J."/>
        </authorList>
    </citation>
    <scope>NUCLEOTIDE SEQUENCE [LARGE SCALE GENOMIC DNA]</scope>
    <source>
        <strain evidence="2">JCM 11136</strain>
    </source>
</reference>
<accession>A0ABP4BGS3</accession>
<evidence type="ECO:0000313" key="1">
    <source>
        <dbReference type="EMBL" id="GAA0949183.1"/>
    </source>
</evidence>
<organism evidence="1 2">
    <name type="scientific">Nonomuraea longicatena</name>
    <dbReference type="NCBI Taxonomy" id="83682"/>
    <lineage>
        <taxon>Bacteria</taxon>
        <taxon>Bacillati</taxon>
        <taxon>Actinomycetota</taxon>
        <taxon>Actinomycetes</taxon>
        <taxon>Streptosporangiales</taxon>
        <taxon>Streptosporangiaceae</taxon>
        <taxon>Nonomuraea</taxon>
    </lineage>
</organism>
<comment type="caution">
    <text evidence="1">The sequence shown here is derived from an EMBL/GenBank/DDBJ whole genome shotgun (WGS) entry which is preliminary data.</text>
</comment>
<gene>
    <name evidence="1" type="ORF">GCM10009560_67180</name>
</gene>
<dbReference type="Proteomes" id="UP001501578">
    <property type="component" value="Unassembled WGS sequence"/>
</dbReference>
<dbReference type="RefSeq" id="WP_343954254.1">
    <property type="nucleotide sequence ID" value="NZ_BAAAHQ010000043.1"/>
</dbReference>
<sequence>MSSYSTLTVHKPRASEMSLMDTTLPKSHALYLELNGTVWVALNSRGSDLAAEIEAMERLADLATEAAARLRALSQSPAEAA</sequence>
<keyword evidence="2" id="KW-1185">Reference proteome</keyword>
<name>A0ABP4BGS3_9ACTN</name>
<proteinExistence type="predicted"/>
<protein>
    <submittedName>
        <fullName evidence="1">Uncharacterized protein</fullName>
    </submittedName>
</protein>
<dbReference type="EMBL" id="BAAAHQ010000043">
    <property type="protein sequence ID" value="GAA0949183.1"/>
    <property type="molecule type" value="Genomic_DNA"/>
</dbReference>
<evidence type="ECO:0000313" key="2">
    <source>
        <dbReference type="Proteomes" id="UP001501578"/>
    </source>
</evidence>